<sequence>MKDRREFLRISTAGAVGVLALGTYACGSGGKKSAEQAEATVKAATGMGVGLQLYTIRDAMAADAAGSLKRIADMGYKFVEMASYSDGKFYGMAPKEFQKMVEDNGMKVVSSHTSVEAEGITTASAQKMADAHAEIGIEYCVQPWIEEKDRNIETYKRMIAEWNKVGEIMKNVGIQFGYHNHNFEFKPTDGMVPYYDVFLKEMDADLITMELDCYWAMKAGQDPVEMFNKYPGRFQLLHFKGMGDEVVEPFYTVDKDDIVAVGAGVADYKSILDASETAGMKYFFVEDDNQGNGKPFEGVKASIDNIQSKIFV</sequence>
<dbReference type="PROSITE" id="PS51318">
    <property type="entry name" value="TAT"/>
    <property type="match status" value="1"/>
</dbReference>
<keyword evidence="3" id="KW-1185">Reference proteome</keyword>
<dbReference type="InterPro" id="IPR050312">
    <property type="entry name" value="IolE/XylAMocC-like"/>
</dbReference>
<dbReference type="InterPro" id="IPR006311">
    <property type="entry name" value="TAT_signal"/>
</dbReference>
<dbReference type="AlphaFoldDB" id="A0A6C0RCV9"/>
<keyword evidence="2" id="KW-0413">Isomerase</keyword>
<dbReference type="PANTHER" id="PTHR12110:SF41">
    <property type="entry name" value="INOSOSE DEHYDRATASE"/>
    <property type="match status" value="1"/>
</dbReference>
<dbReference type="InterPro" id="IPR013022">
    <property type="entry name" value="Xyl_isomerase-like_TIM-brl"/>
</dbReference>
<reference evidence="2 3" key="1">
    <citation type="submission" date="2020-02" db="EMBL/GenBank/DDBJ databases">
        <title>Genome sequencing for Draconibacterium sp. strain M1.</title>
        <authorList>
            <person name="Park S.-J."/>
        </authorList>
    </citation>
    <scope>NUCLEOTIDE SEQUENCE [LARGE SCALE GENOMIC DNA]</scope>
    <source>
        <strain evidence="2 3">M1</strain>
    </source>
</reference>
<dbReference type="KEGG" id="drc:G0Q07_04070"/>
<evidence type="ECO:0000313" key="3">
    <source>
        <dbReference type="Proteomes" id="UP000474630"/>
    </source>
</evidence>
<dbReference type="RefSeq" id="WP_163344890.1">
    <property type="nucleotide sequence ID" value="NZ_CP048409.1"/>
</dbReference>
<accession>A0A6C0RCV9</accession>
<dbReference type="PROSITE" id="PS51257">
    <property type="entry name" value="PROKAR_LIPOPROTEIN"/>
    <property type="match status" value="1"/>
</dbReference>
<dbReference type="PANTHER" id="PTHR12110">
    <property type="entry name" value="HYDROXYPYRUVATE ISOMERASE"/>
    <property type="match status" value="1"/>
</dbReference>
<dbReference type="Proteomes" id="UP000474630">
    <property type="component" value="Chromosome"/>
</dbReference>
<dbReference type="EMBL" id="CP048409">
    <property type="protein sequence ID" value="QIA06961.1"/>
    <property type="molecule type" value="Genomic_DNA"/>
</dbReference>
<evidence type="ECO:0000313" key="2">
    <source>
        <dbReference type="EMBL" id="QIA06961.1"/>
    </source>
</evidence>
<feature type="domain" description="Xylose isomerase-like TIM barrel" evidence="1">
    <location>
        <begin position="69"/>
        <end position="305"/>
    </location>
</feature>
<dbReference type="GO" id="GO:0016853">
    <property type="term" value="F:isomerase activity"/>
    <property type="evidence" value="ECO:0007669"/>
    <property type="project" value="UniProtKB-KW"/>
</dbReference>
<dbReference type="Gene3D" id="3.20.20.150">
    <property type="entry name" value="Divalent-metal-dependent TIM barrel enzymes"/>
    <property type="match status" value="1"/>
</dbReference>
<organism evidence="2 3">
    <name type="scientific">Draconibacterium halophilum</name>
    <dbReference type="NCBI Taxonomy" id="2706887"/>
    <lineage>
        <taxon>Bacteria</taxon>
        <taxon>Pseudomonadati</taxon>
        <taxon>Bacteroidota</taxon>
        <taxon>Bacteroidia</taxon>
        <taxon>Marinilabiliales</taxon>
        <taxon>Prolixibacteraceae</taxon>
        <taxon>Draconibacterium</taxon>
    </lineage>
</organism>
<protein>
    <submittedName>
        <fullName evidence="2">Sugar phosphate isomerase/epimerase</fullName>
    </submittedName>
</protein>
<gene>
    <name evidence="2" type="ORF">G0Q07_04070</name>
</gene>
<dbReference type="SUPFAM" id="SSF51658">
    <property type="entry name" value="Xylose isomerase-like"/>
    <property type="match status" value="1"/>
</dbReference>
<name>A0A6C0RCV9_9BACT</name>
<dbReference type="InterPro" id="IPR036237">
    <property type="entry name" value="Xyl_isomerase-like_sf"/>
</dbReference>
<proteinExistence type="predicted"/>
<evidence type="ECO:0000259" key="1">
    <source>
        <dbReference type="Pfam" id="PF01261"/>
    </source>
</evidence>
<dbReference type="Pfam" id="PF01261">
    <property type="entry name" value="AP_endonuc_2"/>
    <property type="match status" value="1"/>
</dbReference>